<dbReference type="PANTHER" id="PTHR40074:SF2">
    <property type="entry name" value="O-ACETYLTRANSFERASE WECH"/>
    <property type="match status" value="1"/>
</dbReference>
<protein>
    <submittedName>
        <fullName evidence="9">Acyltransferase</fullName>
    </submittedName>
</protein>
<feature type="transmembrane region" description="Helical" evidence="7">
    <location>
        <begin position="266"/>
        <end position="284"/>
    </location>
</feature>
<sequence>MKDRITYYDLLRGLAIIGVVAIHSSGIGYTFNDTSIGFNITVLWRQMINFSVPMFIAISGFFLANKDVESKESYLRFIKKQVPRVLIPYLLWSVLYLWIAYLRGDSLLRLTYRLFTFTSSFPFYFIILIIEYYLLLPILQKLATVRGLVISALISGISCYLIFYLRYYTEIRLPIFVYGSAPSWLIFFVLGIYLRNNTIKMNNKALILLVIAGLTLSLVETYTLYHKFNDISNSVTAVKISSFIYSTSIILFTFKNADRNLNKTKLLTYIGELSFGIFLSHMFFLIELKPIINNLLPILKESAILYQFSLIGLTLSCCLVFALITRKINKVKAVKYLGQ</sequence>
<accession>A0A9X1I8C2</accession>
<dbReference type="GO" id="GO:0009246">
    <property type="term" value="P:enterobacterial common antigen biosynthetic process"/>
    <property type="evidence" value="ECO:0007669"/>
    <property type="project" value="TreeGrafter"/>
</dbReference>
<feature type="transmembrane region" description="Helical" evidence="7">
    <location>
        <begin position="12"/>
        <end position="31"/>
    </location>
</feature>
<dbReference type="Pfam" id="PF01757">
    <property type="entry name" value="Acyl_transf_3"/>
    <property type="match status" value="1"/>
</dbReference>
<evidence type="ECO:0000256" key="6">
    <source>
        <dbReference type="ARBA" id="ARBA00023136"/>
    </source>
</evidence>
<feature type="transmembrane region" description="Helical" evidence="7">
    <location>
        <begin position="304"/>
        <end position="325"/>
    </location>
</feature>
<feature type="transmembrane region" description="Helical" evidence="7">
    <location>
        <begin position="206"/>
        <end position="225"/>
    </location>
</feature>
<proteinExistence type="inferred from homology"/>
<dbReference type="RefSeq" id="WP_226696506.1">
    <property type="nucleotide sequence ID" value="NZ_JAJAPX010000005.1"/>
</dbReference>
<keyword evidence="9" id="KW-0012">Acyltransferase</keyword>
<feature type="transmembrane region" description="Helical" evidence="7">
    <location>
        <begin position="148"/>
        <end position="169"/>
    </location>
</feature>
<comment type="similarity">
    <text evidence="2">Belongs to the acyltransferase 3 family.</text>
</comment>
<dbReference type="EMBL" id="JAJAPX010000005">
    <property type="protein sequence ID" value="MCB4809127.1"/>
    <property type="molecule type" value="Genomic_DNA"/>
</dbReference>
<evidence type="ECO:0000256" key="5">
    <source>
        <dbReference type="ARBA" id="ARBA00022989"/>
    </source>
</evidence>
<dbReference type="Proteomes" id="UP001139286">
    <property type="component" value="Unassembled WGS sequence"/>
</dbReference>
<dbReference type="GO" id="GO:0016413">
    <property type="term" value="F:O-acetyltransferase activity"/>
    <property type="evidence" value="ECO:0007669"/>
    <property type="project" value="TreeGrafter"/>
</dbReference>
<evidence type="ECO:0000313" key="9">
    <source>
        <dbReference type="EMBL" id="MCB4809127.1"/>
    </source>
</evidence>
<name>A0A9X1I8C2_9FLAO</name>
<organism evidence="9 10">
    <name type="scientific">Neotamlana sargassicola</name>
    <dbReference type="NCBI Taxonomy" id="2883125"/>
    <lineage>
        <taxon>Bacteria</taxon>
        <taxon>Pseudomonadati</taxon>
        <taxon>Bacteroidota</taxon>
        <taxon>Flavobacteriia</taxon>
        <taxon>Flavobacteriales</taxon>
        <taxon>Flavobacteriaceae</taxon>
        <taxon>Neotamlana</taxon>
    </lineage>
</organism>
<keyword evidence="3" id="KW-1003">Cell membrane</keyword>
<feature type="transmembrane region" description="Helical" evidence="7">
    <location>
        <begin position="43"/>
        <end position="64"/>
    </location>
</feature>
<comment type="subcellular location">
    <subcellularLocation>
        <location evidence="1">Cell membrane</location>
        <topology evidence="1">Multi-pass membrane protein</topology>
    </subcellularLocation>
</comment>
<evidence type="ECO:0000256" key="7">
    <source>
        <dbReference type="SAM" id="Phobius"/>
    </source>
</evidence>
<evidence type="ECO:0000256" key="3">
    <source>
        <dbReference type="ARBA" id="ARBA00022475"/>
    </source>
</evidence>
<evidence type="ECO:0000256" key="4">
    <source>
        <dbReference type="ARBA" id="ARBA00022692"/>
    </source>
</evidence>
<keyword evidence="5 7" id="KW-1133">Transmembrane helix</keyword>
<dbReference type="PANTHER" id="PTHR40074">
    <property type="entry name" value="O-ACETYLTRANSFERASE WECH"/>
    <property type="match status" value="1"/>
</dbReference>
<feature type="transmembrane region" description="Helical" evidence="7">
    <location>
        <begin position="237"/>
        <end position="254"/>
    </location>
</feature>
<reference evidence="9" key="1">
    <citation type="submission" date="2021-10" db="EMBL/GenBank/DDBJ databases">
        <title>Tamlana sargassums sp. nov., and Tamlana laminarinivorans sp. nov., two new bacteria isolated from the brown alga.</title>
        <authorList>
            <person name="Li J."/>
        </authorList>
    </citation>
    <scope>NUCLEOTIDE SEQUENCE</scope>
    <source>
        <strain evidence="9">62-3</strain>
    </source>
</reference>
<keyword evidence="10" id="KW-1185">Reference proteome</keyword>
<keyword evidence="6 7" id="KW-0472">Membrane</keyword>
<feature type="transmembrane region" description="Helical" evidence="7">
    <location>
        <begin position="175"/>
        <end position="194"/>
    </location>
</feature>
<keyword evidence="9" id="KW-0808">Transferase</keyword>
<evidence type="ECO:0000256" key="1">
    <source>
        <dbReference type="ARBA" id="ARBA00004651"/>
    </source>
</evidence>
<feature type="transmembrane region" description="Helical" evidence="7">
    <location>
        <begin position="85"/>
        <end position="102"/>
    </location>
</feature>
<keyword evidence="4 7" id="KW-0812">Transmembrane</keyword>
<gene>
    <name evidence="9" type="ORF">LG651_12785</name>
</gene>
<evidence type="ECO:0000313" key="10">
    <source>
        <dbReference type="Proteomes" id="UP001139286"/>
    </source>
</evidence>
<evidence type="ECO:0000259" key="8">
    <source>
        <dbReference type="Pfam" id="PF01757"/>
    </source>
</evidence>
<dbReference type="AlphaFoldDB" id="A0A9X1I8C2"/>
<feature type="transmembrane region" description="Helical" evidence="7">
    <location>
        <begin position="114"/>
        <end position="136"/>
    </location>
</feature>
<dbReference type="GO" id="GO:0005886">
    <property type="term" value="C:plasma membrane"/>
    <property type="evidence" value="ECO:0007669"/>
    <property type="project" value="UniProtKB-SubCell"/>
</dbReference>
<dbReference type="InterPro" id="IPR002656">
    <property type="entry name" value="Acyl_transf_3_dom"/>
</dbReference>
<feature type="domain" description="Acyltransferase 3" evidence="8">
    <location>
        <begin position="6"/>
        <end position="322"/>
    </location>
</feature>
<comment type="caution">
    <text evidence="9">The sequence shown here is derived from an EMBL/GenBank/DDBJ whole genome shotgun (WGS) entry which is preliminary data.</text>
</comment>
<evidence type="ECO:0000256" key="2">
    <source>
        <dbReference type="ARBA" id="ARBA00007400"/>
    </source>
</evidence>